<accession>A0ACB8Z097</accession>
<gene>
    <name evidence="1" type="ORF">L2E82_48795</name>
</gene>
<evidence type="ECO:0000313" key="1">
    <source>
        <dbReference type="EMBL" id="KAI3690639.1"/>
    </source>
</evidence>
<name>A0ACB8Z097_CICIN</name>
<reference evidence="2" key="1">
    <citation type="journal article" date="2022" name="Mol. Ecol. Resour.">
        <title>The genomes of chicory, endive, great burdock and yacon provide insights into Asteraceae palaeo-polyploidization history and plant inulin production.</title>
        <authorList>
            <person name="Fan W."/>
            <person name="Wang S."/>
            <person name="Wang H."/>
            <person name="Wang A."/>
            <person name="Jiang F."/>
            <person name="Liu H."/>
            <person name="Zhao H."/>
            <person name="Xu D."/>
            <person name="Zhang Y."/>
        </authorList>
    </citation>
    <scope>NUCLEOTIDE SEQUENCE [LARGE SCALE GENOMIC DNA]</scope>
    <source>
        <strain evidence="2">cv. Punajuju</strain>
    </source>
</reference>
<sequence>MPVLDPIGTQPSPSRINRDDAEDFIHDLITPSVILEHPIPNDGASPDSATITEDAPADSSQVAGDTPVVEQSANHEDAIHSGSYIVSTSHDFRDSDRGASGSDRVENITNLPVFTASLQYDVPSRIQRDHPIDNVIGPLDYGVQNRNQSGQVNECLYSCFISQIELKNVEMALNEPSWVDAMHEELNQFEKLNVWQLVELPEGKKALDTRWVFHNKQDDSRVIVRNKARLVVRGFHQIEGLDYTEVYALVARLEAIRIFLAYESYMNFIIYHMDVKTTFLYGEVKGEIYVDQPLGFVNSKFPNHVYKLDKALYGLHQAPRSWYATLTEHLLHHGYTRGRIDQTLFIKRQDDDQIVVQIYLDDIIFGSTSDVLRKEFEVVMMKRFKMSSLGEMTMFLGLQVKQSSAGILFHQAKYVDDILAKFGFKDAKEANTPMAE</sequence>
<organism evidence="1 2">
    <name type="scientific">Cichorium intybus</name>
    <name type="common">Chicory</name>
    <dbReference type="NCBI Taxonomy" id="13427"/>
    <lineage>
        <taxon>Eukaryota</taxon>
        <taxon>Viridiplantae</taxon>
        <taxon>Streptophyta</taxon>
        <taxon>Embryophyta</taxon>
        <taxon>Tracheophyta</taxon>
        <taxon>Spermatophyta</taxon>
        <taxon>Magnoliopsida</taxon>
        <taxon>eudicotyledons</taxon>
        <taxon>Gunneridae</taxon>
        <taxon>Pentapetalae</taxon>
        <taxon>asterids</taxon>
        <taxon>campanulids</taxon>
        <taxon>Asterales</taxon>
        <taxon>Asteraceae</taxon>
        <taxon>Cichorioideae</taxon>
        <taxon>Cichorieae</taxon>
        <taxon>Cichoriinae</taxon>
        <taxon>Cichorium</taxon>
    </lineage>
</organism>
<reference evidence="1 2" key="2">
    <citation type="journal article" date="2022" name="Mol. Ecol. Resour.">
        <title>The genomes of chicory, endive, great burdock and yacon provide insights into Asteraceae paleo-polyploidization history and plant inulin production.</title>
        <authorList>
            <person name="Fan W."/>
            <person name="Wang S."/>
            <person name="Wang H."/>
            <person name="Wang A."/>
            <person name="Jiang F."/>
            <person name="Liu H."/>
            <person name="Zhao H."/>
            <person name="Xu D."/>
            <person name="Zhang Y."/>
        </authorList>
    </citation>
    <scope>NUCLEOTIDE SEQUENCE [LARGE SCALE GENOMIC DNA]</scope>
    <source>
        <strain evidence="2">cv. Punajuju</strain>
        <tissue evidence="1">Leaves</tissue>
    </source>
</reference>
<dbReference type="EMBL" id="CM042017">
    <property type="protein sequence ID" value="KAI3690639.1"/>
    <property type="molecule type" value="Genomic_DNA"/>
</dbReference>
<keyword evidence="2" id="KW-1185">Reference proteome</keyword>
<dbReference type="Proteomes" id="UP001055811">
    <property type="component" value="Linkage Group LG09"/>
</dbReference>
<proteinExistence type="predicted"/>
<protein>
    <submittedName>
        <fullName evidence="1">Uncharacterized protein</fullName>
    </submittedName>
</protein>
<comment type="caution">
    <text evidence="1">The sequence shown here is derived from an EMBL/GenBank/DDBJ whole genome shotgun (WGS) entry which is preliminary data.</text>
</comment>
<evidence type="ECO:0000313" key="2">
    <source>
        <dbReference type="Proteomes" id="UP001055811"/>
    </source>
</evidence>